<dbReference type="Pfam" id="PF04969">
    <property type="entry name" value="CS"/>
    <property type="match status" value="1"/>
</dbReference>
<dbReference type="GO" id="GO:0051879">
    <property type="term" value="F:Hsp90 protein binding"/>
    <property type="evidence" value="ECO:0007669"/>
    <property type="project" value="InterPro"/>
</dbReference>
<feature type="domain" description="CS" evidence="3">
    <location>
        <begin position="3"/>
        <end position="89"/>
    </location>
</feature>
<dbReference type="PANTHER" id="PTHR22932:SF1">
    <property type="entry name" value="CO-CHAPERONE PROTEIN DAF-41"/>
    <property type="match status" value="1"/>
</dbReference>
<dbReference type="GO" id="GO:0005829">
    <property type="term" value="C:cytosol"/>
    <property type="evidence" value="ECO:0007669"/>
    <property type="project" value="TreeGrafter"/>
</dbReference>
<reference evidence="5" key="1">
    <citation type="submission" date="2022-11" db="UniProtKB">
        <authorList>
            <consortium name="WormBaseParasite"/>
        </authorList>
    </citation>
    <scope>IDENTIFICATION</scope>
</reference>
<dbReference type="AlphaFoldDB" id="A0A915EGA5"/>
<dbReference type="InterPro" id="IPR045250">
    <property type="entry name" value="p23-like"/>
</dbReference>
<dbReference type="GO" id="GO:0051087">
    <property type="term" value="F:protein-folding chaperone binding"/>
    <property type="evidence" value="ECO:0007669"/>
    <property type="project" value="TreeGrafter"/>
</dbReference>
<dbReference type="WBParaSite" id="jg5579">
    <property type="protein sequence ID" value="jg5579"/>
    <property type="gene ID" value="jg5579"/>
</dbReference>
<organism evidence="4 5">
    <name type="scientific">Ditylenchus dipsaci</name>
    <dbReference type="NCBI Taxonomy" id="166011"/>
    <lineage>
        <taxon>Eukaryota</taxon>
        <taxon>Metazoa</taxon>
        <taxon>Ecdysozoa</taxon>
        <taxon>Nematoda</taxon>
        <taxon>Chromadorea</taxon>
        <taxon>Rhabditida</taxon>
        <taxon>Tylenchina</taxon>
        <taxon>Tylenchomorpha</taxon>
        <taxon>Sphaerularioidea</taxon>
        <taxon>Anguinidae</taxon>
        <taxon>Anguininae</taxon>
        <taxon>Ditylenchus</taxon>
    </lineage>
</organism>
<evidence type="ECO:0000259" key="3">
    <source>
        <dbReference type="PROSITE" id="PS51203"/>
    </source>
</evidence>
<dbReference type="SUPFAM" id="SSF49764">
    <property type="entry name" value="HSP20-like chaperones"/>
    <property type="match status" value="1"/>
</dbReference>
<dbReference type="PROSITE" id="PS51203">
    <property type="entry name" value="CS"/>
    <property type="match status" value="1"/>
</dbReference>
<dbReference type="GO" id="GO:0005634">
    <property type="term" value="C:nucleus"/>
    <property type="evidence" value="ECO:0007669"/>
    <property type="project" value="TreeGrafter"/>
</dbReference>
<name>A0A915EGA5_9BILA</name>
<dbReference type="InterPro" id="IPR007052">
    <property type="entry name" value="CS_dom"/>
</dbReference>
<dbReference type="Gene3D" id="2.60.40.790">
    <property type="match status" value="1"/>
</dbReference>
<protein>
    <submittedName>
        <fullName evidence="5">CS domain-containing protein</fullName>
    </submittedName>
</protein>
<dbReference type="InterPro" id="IPR008978">
    <property type="entry name" value="HSP20-like_chaperone"/>
</dbReference>
<evidence type="ECO:0000256" key="2">
    <source>
        <dbReference type="SAM" id="MobiDB-lite"/>
    </source>
</evidence>
<sequence>MAVKHPPILWAQRSSNLYMAVELQDMKIEELKVHEDSFKIKGSKGDEKYEADLQLYGKLKGEDRRQVATDRRIELVIPKKTAEWWPHLLKKKPSYPGSKLTSTSGSLKMKRTKKLAKFGGGGADGPNFDDMKDFEPENDEDEDTDDAEDTEKPEKAKTDELPDKPTGDAEPTKATSEEA</sequence>
<feature type="compositionally biased region" description="Basic and acidic residues" evidence="2">
    <location>
        <begin position="150"/>
        <end position="171"/>
    </location>
</feature>
<evidence type="ECO:0000256" key="1">
    <source>
        <dbReference type="ARBA" id="ARBA00025733"/>
    </source>
</evidence>
<proteinExistence type="inferred from homology"/>
<dbReference type="GO" id="GO:0006457">
    <property type="term" value="P:protein folding"/>
    <property type="evidence" value="ECO:0007669"/>
    <property type="project" value="TreeGrafter"/>
</dbReference>
<evidence type="ECO:0000313" key="5">
    <source>
        <dbReference type="WBParaSite" id="jg5579"/>
    </source>
</evidence>
<dbReference type="Proteomes" id="UP000887574">
    <property type="component" value="Unplaced"/>
</dbReference>
<comment type="similarity">
    <text evidence="1">Belongs to the p23/wos2 family.</text>
</comment>
<accession>A0A915EGA5</accession>
<evidence type="ECO:0000313" key="4">
    <source>
        <dbReference type="Proteomes" id="UP000887574"/>
    </source>
</evidence>
<keyword evidence="4" id="KW-1185">Reference proteome</keyword>
<dbReference type="GO" id="GO:0051131">
    <property type="term" value="P:chaperone-mediated protein complex assembly"/>
    <property type="evidence" value="ECO:0007669"/>
    <property type="project" value="TreeGrafter"/>
</dbReference>
<dbReference type="PANTHER" id="PTHR22932">
    <property type="entry name" value="TELOMERASE-BINDING PROTEIN P23 HSP90 CO-CHAPERONE"/>
    <property type="match status" value="1"/>
</dbReference>
<feature type="region of interest" description="Disordered" evidence="2">
    <location>
        <begin position="87"/>
        <end position="179"/>
    </location>
</feature>
<feature type="compositionally biased region" description="Acidic residues" evidence="2">
    <location>
        <begin position="136"/>
        <end position="149"/>
    </location>
</feature>